<evidence type="ECO:0000313" key="8">
    <source>
        <dbReference type="EMBL" id="KZT39676.1"/>
    </source>
</evidence>
<feature type="compositionally biased region" description="Pro residues" evidence="6">
    <location>
        <begin position="1"/>
        <end position="11"/>
    </location>
</feature>
<feature type="compositionally biased region" description="Basic and acidic residues" evidence="6">
    <location>
        <begin position="201"/>
        <end position="213"/>
    </location>
</feature>
<dbReference type="InterPro" id="IPR050797">
    <property type="entry name" value="Carb_Metab_Trans_Reg"/>
</dbReference>
<feature type="compositionally biased region" description="Polar residues" evidence="6">
    <location>
        <begin position="927"/>
        <end position="942"/>
    </location>
</feature>
<reference evidence="8 9" key="1">
    <citation type="journal article" date="2016" name="Mol. Biol. Evol.">
        <title>Comparative Genomics of Early-Diverging Mushroom-Forming Fungi Provides Insights into the Origins of Lignocellulose Decay Capabilities.</title>
        <authorList>
            <person name="Nagy L.G."/>
            <person name="Riley R."/>
            <person name="Tritt A."/>
            <person name="Adam C."/>
            <person name="Daum C."/>
            <person name="Floudas D."/>
            <person name="Sun H."/>
            <person name="Yadav J.S."/>
            <person name="Pangilinan J."/>
            <person name="Larsson K.H."/>
            <person name="Matsuura K."/>
            <person name="Barry K."/>
            <person name="Labutti K."/>
            <person name="Kuo R."/>
            <person name="Ohm R.A."/>
            <person name="Bhattacharya S.S."/>
            <person name="Shirouzu T."/>
            <person name="Yoshinaga Y."/>
            <person name="Martin F.M."/>
            <person name="Grigoriev I.V."/>
            <person name="Hibbett D.S."/>
        </authorList>
    </citation>
    <scope>NUCLEOTIDE SEQUENCE [LARGE SCALE GENOMIC DNA]</scope>
    <source>
        <strain evidence="8 9">HHB10207 ss-3</strain>
    </source>
</reference>
<dbReference type="SMART" id="SM00906">
    <property type="entry name" value="Fungal_trans"/>
    <property type="match status" value="1"/>
</dbReference>
<keyword evidence="3" id="KW-0238">DNA-binding</keyword>
<evidence type="ECO:0000256" key="5">
    <source>
        <dbReference type="ARBA" id="ARBA00023242"/>
    </source>
</evidence>
<keyword evidence="2" id="KW-0805">Transcription regulation</keyword>
<evidence type="ECO:0000256" key="4">
    <source>
        <dbReference type="ARBA" id="ARBA00023163"/>
    </source>
</evidence>
<dbReference type="PROSITE" id="PS50048">
    <property type="entry name" value="ZN2_CY6_FUNGAL_2"/>
    <property type="match status" value="1"/>
</dbReference>
<feature type="region of interest" description="Disordered" evidence="6">
    <location>
        <begin position="726"/>
        <end position="827"/>
    </location>
</feature>
<feature type="compositionally biased region" description="Low complexity" evidence="6">
    <location>
        <begin position="48"/>
        <end position="71"/>
    </location>
</feature>
<dbReference type="InterPro" id="IPR007219">
    <property type="entry name" value="XnlR_reg_dom"/>
</dbReference>
<dbReference type="CDD" id="cd12148">
    <property type="entry name" value="fungal_TF_MHR"/>
    <property type="match status" value="1"/>
</dbReference>
<dbReference type="CDD" id="cd00067">
    <property type="entry name" value="GAL4"/>
    <property type="match status" value="1"/>
</dbReference>
<dbReference type="Pfam" id="PF00172">
    <property type="entry name" value="Zn_clus"/>
    <property type="match status" value="1"/>
</dbReference>
<proteinExistence type="predicted"/>
<dbReference type="EMBL" id="KV428042">
    <property type="protein sequence ID" value="KZT39676.1"/>
    <property type="molecule type" value="Genomic_DNA"/>
</dbReference>
<dbReference type="OrthoDB" id="4161332at2759"/>
<dbReference type="GO" id="GO:0003677">
    <property type="term" value="F:DNA binding"/>
    <property type="evidence" value="ECO:0007669"/>
    <property type="project" value="UniProtKB-KW"/>
</dbReference>
<dbReference type="PANTHER" id="PTHR31668:SF26">
    <property type="entry name" value="GLUCOSE TRANSPORT TRANSCRIPTION REGULATOR RGT1-RELATED"/>
    <property type="match status" value="1"/>
</dbReference>
<feature type="compositionally biased region" description="Pro residues" evidence="6">
    <location>
        <begin position="72"/>
        <end position="98"/>
    </location>
</feature>
<dbReference type="SMART" id="SM00066">
    <property type="entry name" value="GAL4"/>
    <property type="match status" value="1"/>
</dbReference>
<dbReference type="Proteomes" id="UP000076798">
    <property type="component" value="Unassembled WGS sequence"/>
</dbReference>
<dbReference type="InterPro" id="IPR036864">
    <property type="entry name" value="Zn2-C6_fun-type_DNA-bd_sf"/>
</dbReference>
<dbReference type="SUPFAM" id="SSF57701">
    <property type="entry name" value="Zn2/Cys6 DNA-binding domain"/>
    <property type="match status" value="1"/>
</dbReference>
<dbReference type="PROSITE" id="PS00463">
    <property type="entry name" value="ZN2_CY6_FUNGAL_1"/>
    <property type="match status" value="1"/>
</dbReference>
<feature type="compositionally biased region" description="Basic and acidic residues" evidence="6">
    <location>
        <begin position="136"/>
        <end position="146"/>
    </location>
</feature>
<feature type="compositionally biased region" description="Polar residues" evidence="6">
    <location>
        <begin position="780"/>
        <end position="793"/>
    </location>
</feature>
<feature type="domain" description="Zn(2)-C6 fungal-type" evidence="7">
    <location>
        <begin position="154"/>
        <end position="188"/>
    </location>
</feature>
<feature type="compositionally biased region" description="Gly residues" evidence="6">
    <location>
        <begin position="950"/>
        <end position="962"/>
    </location>
</feature>
<keyword evidence="9" id="KW-1185">Reference proteome</keyword>
<name>A0A166EJX1_9AGAM</name>
<feature type="compositionally biased region" description="Pro residues" evidence="6">
    <location>
        <begin position="222"/>
        <end position="234"/>
    </location>
</feature>
<dbReference type="GO" id="GO:0008270">
    <property type="term" value="F:zinc ion binding"/>
    <property type="evidence" value="ECO:0007669"/>
    <property type="project" value="InterPro"/>
</dbReference>
<accession>A0A166EJX1</accession>
<feature type="region of interest" description="Disordered" evidence="6">
    <location>
        <begin position="924"/>
        <end position="1023"/>
    </location>
</feature>
<dbReference type="STRING" id="1314776.A0A166EJX1"/>
<keyword evidence="1" id="KW-0479">Metal-binding</keyword>
<dbReference type="Pfam" id="PF04082">
    <property type="entry name" value="Fungal_trans"/>
    <property type="match status" value="1"/>
</dbReference>
<feature type="compositionally biased region" description="Gly residues" evidence="6">
    <location>
        <begin position="985"/>
        <end position="994"/>
    </location>
</feature>
<protein>
    <recommendedName>
        <fullName evidence="7">Zn(2)-C6 fungal-type domain-containing protein</fullName>
    </recommendedName>
</protein>
<dbReference type="InterPro" id="IPR001138">
    <property type="entry name" value="Zn2Cys6_DnaBD"/>
</dbReference>
<feature type="region of interest" description="Disordered" evidence="6">
    <location>
        <begin position="1"/>
        <end position="156"/>
    </location>
</feature>
<evidence type="ECO:0000256" key="1">
    <source>
        <dbReference type="ARBA" id="ARBA00022723"/>
    </source>
</evidence>
<feature type="compositionally biased region" description="Polar residues" evidence="6">
    <location>
        <begin position="800"/>
        <end position="814"/>
    </location>
</feature>
<evidence type="ECO:0000256" key="2">
    <source>
        <dbReference type="ARBA" id="ARBA00023015"/>
    </source>
</evidence>
<dbReference type="GO" id="GO:0006351">
    <property type="term" value="P:DNA-templated transcription"/>
    <property type="evidence" value="ECO:0007669"/>
    <property type="project" value="InterPro"/>
</dbReference>
<gene>
    <name evidence="8" type="ORF">SISSUDRAFT_984482</name>
</gene>
<feature type="compositionally biased region" description="Basic and acidic residues" evidence="6">
    <location>
        <begin position="118"/>
        <end position="127"/>
    </location>
</feature>
<evidence type="ECO:0000313" key="9">
    <source>
        <dbReference type="Proteomes" id="UP000076798"/>
    </source>
</evidence>
<evidence type="ECO:0000256" key="6">
    <source>
        <dbReference type="SAM" id="MobiDB-lite"/>
    </source>
</evidence>
<organism evidence="8 9">
    <name type="scientific">Sistotremastrum suecicum HHB10207 ss-3</name>
    <dbReference type="NCBI Taxonomy" id="1314776"/>
    <lineage>
        <taxon>Eukaryota</taxon>
        <taxon>Fungi</taxon>
        <taxon>Dikarya</taxon>
        <taxon>Basidiomycota</taxon>
        <taxon>Agaricomycotina</taxon>
        <taxon>Agaricomycetes</taxon>
        <taxon>Sistotremastrales</taxon>
        <taxon>Sistotremastraceae</taxon>
        <taxon>Sistotremastrum</taxon>
    </lineage>
</organism>
<evidence type="ECO:0000256" key="3">
    <source>
        <dbReference type="ARBA" id="ARBA00023125"/>
    </source>
</evidence>
<dbReference type="GO" id="GO:0000981">
    <property type="term" value="F:DNA-binding transcription factor activity, RNA polymerase II-specific"/>
    <property type="evidence" value="ECO:0007669"/>
    <property type="project" value="InterPro"/>
</dbReference>
<feature type="compositionally biased region" description="Low complexity" evidence="6">
    <location>
        <begin position="99"/>
        <end position="111"/>
    </location>
</feature>
<keyword evidence="5" id="KW-0539">Nucleus</keyword>
<dbReference type="PANTHER" id="PTHR31668">
    <property type="entry name" value="GLUCOSE TRANSPORT TRANSCRIPTION REGULATOR RGT1-RELATED-RELATED"/>
    <property type="match status" value="1"/>
</dbReference>
<dbReference type="AlphaFoldDB" id="A0A166EJX1"/>
<dbReference type="Gene3D" id="4.10.240.10">
    <property type="entry name" value="Zn(2)-C6 fungal-type DNA-binding domain"/>
    <property type="match status" value="1"/>
</dbReference>
<evidence type="ECO:0000259" key="7">
    <source>
        <dbReference type="PROSITE" id="PS50048"/>
    </source>
</evidence>
<sequence length="1023" mass="111210">MSTPNRSPPSSPSSRPRNPGYTLPPLPSVHPHPHPQTAYHSAYPPYNQPASSYSYGPAPYGPAYSSAYSFPPSHPPPPPQYQSPQQPGPGPGPPPPPAAAQHPPQASQSASVKRKRKGTDPSSRDEESSPSGNDHPTPRHNADLSKKRTKTQRACDSCRSRKIRCDIISDTEPPVCQHCKQYSFECTFFLPITETRFKKKKTDEEGNNGREKSQQQQQAQPAPNPPAPRSPSPPRGEVKVYGSTHAAYLLHSTATVHPRVYDSYDLKYNHRWEVTKSGDGLLQVVEQQQSGEDSPATDENPHLRIPLTPNIPPQVIQGLLNAYFTTLCPILPIITPSEFLTLTSPAHSTSINPGTPPSALSPILLYSICLVASALRQFPQSVFNALRDTVRSLLDASDVLSSTSLTHVQSLLILGMSSDAHSPFVPRALSALWVRVGTAIRMAQDLGLHRAESVRQNIEIRRRVWAACVISDRWCSLTYGHPFMIDVQDCDVRLPSSGEPGDVYLDELVRLSILLGKVLKTIYSPTGLTRATDQDLDQLLALLEGWKANLPPSLQYVGTQSSVHAGLLHLLYSCVCMLFWRVFMRISYSCPAHLKFNMTVQRWTELVTMTRESIEWLDAHEEMFDSWLIVAYAATSCALVQYHTWARRKDQEAAQTLKRLRDCVRRWEAAISPDHLSTRRKSAEIITLLYEATQFPELHLENDRAALNPTPGVHARVQNQMKGLDFRKDESRPGGGVFVADKNVPHNLPNHSVVVRGEEGDPDGKALPGSGGSRVKNEEVNGTTPPSVRSTTDGVPLLFPSSQLHPGAAITSNGHVGPYGPSQGINHQQAYQQGDTTHGIMGNAAGLVTLTPLTGGPNVNPSMTGSGTSTVQVMNLFDHMQQFPGGVDQRVLTNLATEETAMLDGIPGSMFDWEQWDTFFSRFPISQDGQNPQFHPNVDTSLQHPPGLPQGPGGGQGAGAGMIPGASAPGRPTLSGPANSSVGPEGHGGRGGGEMNESHDAHRGGTQYPYSATRAGSAGGANE</sequence>
<feature type="region of interest" description="Disordered" evidence="6">
    <location>
        <begin position="199"/>
        <end position="239"/>
    </location>
</feature>
<keyword evidence="4" id="KW-0804">Transcription</keyword>